<dbReference type="GO" id="GO:0000978">
    <property type="term" value="F:RNA polymerase II cis-regulatory region sequence-specific DNA binding"/>
    <property type="evidence" value="ECO:0007669"/>
    <property type="project" value="TreeGrafter"/>
</dbReference>
<dbReference type="GO" id="GO:0045944">
    <property type="term" value="P:positive regulation of transcription by RNA polymerase II"/>
    <property type="evidence" value="ECO:0007669"/>
    <property type="project" value="TreeGrafter"/>
</dbReference>
<dbReference type="PROSITE" id="PS51915">
    <property type="entry name" value="ZAD"/>
    <property type="match status" value="1"/>
</dbReference>
<keyword evidence="6" id="KW-0804">Transcription</keyword>
<evidence type="ECO:0000259" key="11">
    <source>
        <dbReference type="PROSITE" id="PS50114"/>
    </source>
</evidence>
<comment type="subcellular location">
    <subcellularLocation>
        <location evidence="1">Nucleus</location>
    </subcellularLocation>
</comment>
<feature type="binding site" evidence="9">
    <location>
        <position position="39"/>
    </location>
    <ligand>
        <name>Zn(2+)</name>
        <dbReference type="ChEBI" id="CHEBI:29105"/>
    </ligand>
</feature>
<feature type="compositionally biased region" description="Basic residues" evidence="10">
    <location>
        <begin position="498"/>
        <end position="514"/>
    </location>
</feature>
<evidence type="ECO:0000256" key="4">
    <source>
        <dbReference type="ARBA" id="ARBA00022833"/>
    </source>
</evidence>
<dbReference type="OrthoDB" id="515401at2759"/>
<evidence type="ECO:0000256" key="7">
    <source>
        <dbReference type="ARBA" id="ARBA00023242"/>
    </source>
</evidence>
<sequence length="619" mass="69799">MARSRVAPGFAVYVRSVIQDGKPELAIMFDVPQKFYELCRLCLSPDGVKCSIFEEEGTQRNFAEKILTCLSIAVKDDDSLPPIICHRCVYKLDVLHNFREVSQKSDILLKQYLDYAKQLSSSDEQKESFSTAKVAGEGPLQSFLELNKTLFNEEPNSEPASINQNIIPQTQTHHLELQSRDMPEHDNIKCEPEDDTCSNNSSDPERLEIEDRDEQEIESEENGYDMTVSKRIKLESNYDGSEPNTANCSPVNRMDTPESNYSDTNIDQETTKLWQVLANNRSLEITRTNGDKVNNGYPGEATNLLRSLINNRQIGITAVDSEKISSQIRFYRDTQGTTIERTLTDFPVLGNRTNIATLENKSASVDSNPSSPASIGRKETATTTKGRRKQSYPSKAPASPDVVANYQQEHNNEEQAYDFTTWSNKIKSKMDDPKQQFEQQGGNVAKKVDMSCTNCGTMTTTIWRRNMKGEMVCNACGLYYKLHGVNRPVTMRRDTIHTRRRRPKGEKPTRHRKKGDGILASQSTTEQMDAESADMLVALRRQIQPHLMMAGYAPARIPCGHPAPAAYTNPLSSYMLHQHVKVEERVERHVSVETEEGDEENVSDVPLNLVATSLSEETH</sequence>
<keyword evidence="7" id="KW-0539">Nucleus</keyword>
<dbReference type="GO" id="GO:0000981">
    <property type="term" value="F:DNA-binding transcription factor activity, RNA polymerase II-specific"/>
    <property type="evidence" value="ECO:0007669"/>
    <property type="project" value="TreeGrafter"/>
</dbReference>
<accession>A0A3L8DUW2</accession>
<dbReference type="InterPro" id="IPR000679">
    <property type="entry name" value="Znf_GATA"/>
</dbReference>
<reference evidence="13" key="2">
    <citation type="submission" date="2018-07" db="EMBL/GenBank/DDBJ databases">
        <authorList>
            <person name="Mckenzie S.K."/>
            <person name="Kronauer D.J.C."/>
        </authorList>
    </citation>
    <scope>NUCLEOTIDE SEQUENCE</scope>
    <source>
        <strain evidence="13">Clonal line C1</strain>
    </source>
</reference>
<dbReference type="GO" id="GO:0000122">
    <property type="term" value="P:negative regulation of transcription by RNA polymerase II"/>
    <property type="evidence" value="ECO:0007669"/>
    <property type="project" value="TreeGrafter"/>
</dbReference>
<evidence type="ECO:0000256" key="10">
    <source>
        <dbReference type="SAM" id="MobiDB-lite"/>
    </source>
</evidence>
<evidence type="ECO:0000256" key="6">
    <source>
        <dbReference type="ARBA" id="ARBA00023163"/>
    </source>
</evidence>
<dbReference type="InterPro" id="IPR012934">
    <property type="entry name" value="Znf_AD"/>
</dbReference>
<feature type="binding site" evidence="9">
    <location>
        <position position="85"/>
    </location>
    <ligand>
        <name>Zn(2+)</name>
        <dbReference type="ChEBI" id="CHEBI:29105"/>
    </ligand>
</feature>
<feature type="binding site" evidence="9">
    <location>
        <position position="42"/>
    </location>
    <ligand>
        <name>Zn(2+)</name>
        <dbReference type="ChEBI" id="CHEBI:29105"/>
    </ligand>
</feature>
<evidence type="ECO:0000256" key="3">
    <source>
        <dbReference type="ARBA" id="ARBA00022771"/>
    </source>
</evidence>
<feature type="domain" description="ZAD" evidence="12">
    <location>
        <begin position="37"/>
        <end position="112"/>
    </location>
</feature>
<dbReference type="Proteomes" id="UP000279307">
    <property type="component" value="Chromosome 4"/>
</dbReference>
<gene>
    <name evidence="13" type="ORF">DMN91_004285</name>
</gene>
<feature type="compositionally biased region" description="Acidic residues" evidence="10">
    <location>
        <begin position="210"/>
        <end position="223"/>
    </location>
</feature>
<keyword evidence="5" id="KW-0805">Transcription regulation</keyword>
<dbReference type="Pfam" id="PF07776">
    <property type="entry name" value="zf-AD"/>
    <property type="match status" value="1"/>
</dbReference>
<dbReference type="SMART" id="SM00868">
    <property type="entry name" value="zf-AD"/>
    <property type="match status" value="1"/>
</dbReference>
<dbReference type="Gene3D" id="3.30.50.10">
    <property type="entry name" value="Erythroid Transcription Factor GATA-1, subunit A"/>
    <property type="match status" value="1"/>
</dbReference>
<dbReference type="PROSITE" id="PS50114">
    <property type="entry name" value="GATA_ZN_FINGER_2"/>
    <property type="match status" value="1"/>
</dbReference>
<dbReference type="SMART" id="SM00401">
    <property type="entry name" value="ZnF_GATA"/>
    <property type="match status" value="1"/>
</dbReference>
<dbReference type="GO" id="GO:0045165">
    <property type="term" value="P:cell fate commitment"/>
    <property type="evidence" value="ECO:0007669"/>
    <property type="project" value="TreeGrafter"/>
</dbReference>
<dbReference type="InterPro" id="IPR013088">
    <property type="entry name" value="Znf_NHR/GATA"/>
</dbReference>
<dbReference type="PRINTS" id="PR00619">
    <property type="entry name" value="GATAZNFINGER"/>
</dbReference>
<evidence type="ECO:0000256" key="8">
    <source>
        <dbReference type="PROSITE-ProRule" id="PRU00094"/>
    </source>
</evidence>
<evidence type="ECO:0000256" key="9">
    <source>
        <dbReference type="PROSITE-ProRule" id="PRU01263"/>
    </source>
</evidence>
<evidence type="ECO:0000259" key="12">
    <source>
        <dbReference type="PROSITE" id="PS51915"/>
    </source>
</evidence>
<organism evidence="13">
    <name type="scientific">Ooceraea biroi</name>
    <name type="common">Clonal raider ant</name>
    <name type="synonym">Cerapachys biroi</name>
    <dbReference type="NCBI Taxonomy" id="2015173"/>
    <lineage>
        <taxon>Eukaryota</taxon>
        <taxon>Metazoa</taxon>
        <taxon>Ecdysozoa</taxon>
        <taxon>Arthropoda</taxon>
        <taxon>Hexapoda</taxon>
        <taxon>Insecta</taxon>
        <taxon>Pterygota</taxon>
        <taxon>Neoptera</taxon>
        <taxon>Endopterygota</taxon>
        <taxon>Hymenoptera</taxon>
        <taxon>Apocrita</taxon>
        <taxon>Aculeata</taxon>
        <taxon>Formicoidea</taxon>
        <taxon>Formicidae</taxon>
        <taxon>Dorylinae</taxon>
        <taxon>Ooceraea</taxon>
    </lineage>
</organism>
<dbReference type="Gene3D" id="3.40.1800.20">
    <property type="match status" value="1"/>
</dbReference>
<dbReference type="AlphaFoldDB" id="A0A3L8DUW2"/>
<evidence type="ECO:0000256" key="2">
    <source>
        <dbReference type="ARBA" id="ARBA00022723"/>
    </source>
</evidence>
<evidence type="ECO:0000256" key="1">
    <source>
        <dbReference type="ARBA" id="ARBA00004123"/>
    </source>
</evidence>
<dbReference type="FunFam" id="3.30.50.10:FF:000002">
    <property type="entry name" value="Gata transcription factor gatad"/>
    <property type="match status" value="1"/>
</dbReference>
<keyword evidence="3 8" id="KW-0863">Zinc-finger</keyword>
<proteinExistence type="predicted"/>
<dbReference type="CDD" id="cd00202">
    <property type="entry name" value="ZnF_GATA"/>
    <property type="match status" value="1"/>
</dbReference>
<dbReference type="PANTHER" id="PTHR10071">
    <property type="entry name" value="TRANSCRIPTION FACTOR GATA FAMILY MEMBER"/>
    <property type="match status" value="1"/>
</dbReference>
<dbReference type="GO" id="GO:0008270">
    <property type="term" value="F:zinc ion binding"/>
    <property type="evidence" value="ECO:0007669"/>
    <property type="project" value="UniProtKB-UniRule"/>
</dbReference>
<keyword evidence="4 9" id="KW-0862">Zinc</keyword>
<protein>
    <submittedName>
        <fullName evidence="13">Uncharacterized protein</fullName>
    </submittedName>
</protein>
<evidence type="ECO:0000313" key="13">
    <source>
        <dbReference type="EMBL" id="RLU24076.1"/>
    </source>
</evidence>
<feature type="domain" description="GATA-type" evidence="11">
    <location>
        <begin position="446"/>
        <end position="499"/>
    </location>
</feature>
<dbReference type="PROSITE" id="PS00344">
    <property type="entry name" value="GATA_ZN_FINGER_1"/>
    <property type="match status" value="1"/>
</dbReference>
<dbReference type="Pfam" id="PF00320">
    <property type="entry name" value="GATA"/>
    <property type="match status" value="1"/>
</dbReference>
<dbReference type="SUPFAM" id="SSF57716">
    <property type="entry name" value="Glucocorticoid receptor-like (DNA-binding domain)"/>
    <property type="match status" value="2"/>
</dbReference>
<feature type="binding site" evidence="9">
    <location>
        <position position="88"/>
    </location>
    <ligand>
        <name>Zn(2+)</name>
        <dbReference type="ChEBI" id="CHEBI:29105"/>
    </ligand>
</feature>
<comment type="caution">
    <text evidence="13">The sequence shown here is derived from an EMBL/GenBank/DDBJ whole genome shotgun (WGS) entry which is preliminary data.</text>
</comment>
<dbReference type="EMBL" id="QOIP01000004">
    <property type="protein sequence ID" value="RLU24076.1"/>
    <property type="molecule type" value="Genomic_DNA"/>
</dbReference>
<dbReference type="InterPro" id="IPR039355">
    <property type="entry name" value="Transcription_factor_GATA"/>
</dbReference>
<keyword evidence="2 9" id="KW-0479">Metal-binding</keyword>
<dbReference type="PANTHER" id="PTHR10071:SF337">
    <property type="entry name" value="GATA-BINDING FACTOR A"/>
    <property type="match status" value="1"/>
</dbReference>
<evidence type="ECO:0000256" key="5">
    <source>
        <dbReference type="ARBA" id="ARBA00023015"/>
    </source>
</evidence>
<name>A0A3L8DUW2_OOCBI</name>
<feature type="compositionally biased region" description="Polar residues" evidence="10">
    <location>
        <begin position="360"/>
        <end position="373"/>
    </location>
</feature>
<feature type="region of interest" description="Disordered" evidence="10">
    <location>
        <begin position="360"/>
        <end position="401"/>
    </location>
</feature>
<feature type="region of interest" description="Disordered" evidence="10">
    <location>
        <begin position="186"/>
        <end position="223"/>
    </location>
</feature>
<reference evidence="13" key="1">
    <citation type="journal article" date="2018" name="Genome Res.">
        <title>The genomic architecture and molecular evolution of ant odorant receptors.</title>
        <authorList>
            <person name="McKenzie S.K."/>
            <person name="Kronauer D.J.C."/>
        </authorList>
    </citation>
    <scope>NUCLEOTIDE SEQUENCE [LARGE SCALE GENOMIC DNA]</scope>
    <source>
        <strain evidence="13">Clonal line C1</strain>
    </source>
</reference>
<dbReference type="GO" id="GO:0005634">
    <property type="term" value="C:nucleus"/>
    <property type="evidence" value="ECO:0007669"/>
    <property type="project" value="UniProtKB-SubCell"/>
</dbReference>
<feature type="region of interest" description="Disordered" evidence="10">
    <location>
        <begin position="495"/>
        <end position="527"/>
    </location>
</feature>